<keyword evidence="1" id="KW-0808">Transferase</keyword>
<dbReference type="AlphaFoldDB" id="A0A444R2R9"/>
<comment type="caution">
    <text evidence="1">The sequence shown here is derived from an EMBL/GenBank/DDBJ whole genome shotgun (WGS) entry which is preliminary data.</text>
</comment>
<keyword evidence="1" id="KW-0418">Kinase</keyword>
<proteinExistence type="predicted"/>
<evidence type="ECO:0000313" key="1">
    <source>
        <dbReference type="EMBL" id="RXC91104.1"/>
    </source>
</evidence>
<gene>
    <name evidence="1" type="ORF">EPS76_30915</name>
</gene>
<protein>
    <submittedName>
        <fullName evidence="1">GTP pyrophosphokinase</fullName>
    </submittedName>
</protein>
<name>A0A444R2R9_ECOLX</name>
<dbReference type="EMBL" id="SCJN01000797">
    <property type="protein sequence ID" value="RXC91104.1"/>
    <property type="molecule type" value="Genomic_DNA"/>
</dbReference>
<sequence>QVLGRVLGKLNQVPDVIDARRLHGS</sequence>
<evidence type="ECO:0000313" key="2">
    <source>
        <dbReference type="Proteomes" id="UP000288730"/>
    </source>
</evidence>
<accession>A0A444R2R9</accession>
<feature type="non-terminal residue" evidence="1">
    <location>
        <position position="1"/>
    </location>
</feature>
<dbReference type="GO" id="GO:0016301">
    <property type="term" value="F:kinase activity"/>
    <property type="evidence" value="ECO:0007669"/>
    <property type="project" value="UniProtKB-KW"/>
</dbReference>
<reference evidence="1 2" key="1">
    <citation type="submission" date="2019-01" db="EMBL/GenBank/DDBJ databases">
        <title>Genomic analysis of febrile catheter-associated UTI E. coli isolates.</title>
        <authorList>
            <person name="Potter R."/>
            <person name="Zou Z."/>
            <person name="Henderson J."/>
            <person name="Dantas G."/>
        </authorList>
    </citation>
    <scope>NUCLEOTIDE SEQUENCE [LARGE SCALE GENOMIC DNA]</scope>
    <source>
        <strain evidence="1 2">29_CAASB</strain>
    </source>
</reference>
<organism evidence="1 2">
    <name type="scientific">Escherichia coli</name>
    <dbReference type="NCBI Taxonomy" id="562"/>
    <lineage>
        <taxon>Bacteria</taxon>
        <taxon>Pseudomonadati</taxon>
        <taxon>Pseudomonadota</taxon>
        <taxon>Gammaproteobacteria</taxon>
        <taxon>Enterobacterales</taxon>
        <taxon>Enterobacteriaceae</taxon>
        <taxon>Escherichia</taxon>
    </lineage>
</organism>
<dbReference type="Proteomes" id="UP000288730">
    <property type="component" value="Unassembled WGS sequence"/>
</dbReference>